<dbReference type="GO" id="GO:0006516">
    <property type="term" value="P:glycoprotein catabolic process"/>
    <property type="evidence" value="ECO:0007669"/>
    <property type="project" value="TreeGrafter"/>
</dbReference>
<evidence type="ECO:0000313" key="7">
    <source>
        <dbReference type="Proteomes" id="UP000268652"/>
    </source>
</evidence>
<dbReference type="Pfam" id="PF02836">
    <property type="entry name" value="Glyco_hydro_2_C"/>
    <property type="match status" value="1"/>
</dbReference>
<dbReference type="Proteomes" id="UP000268652">
    <property type="component" value="Unassembled WGS sequence"/>
</dbReference>
<dbReference type="Gene3D" id="3.20.20.80">
    <property type="entry name" value="Glycosidases"/>
    <property type="match status" value="1"/>
</dbReference>
<dbReference type="GO" id="GO:0004567">
    <property type="term" value="F:beta-mannosidase activity"/>
    <property type="evidence" value="ECO:0007669"/>
    <property type="project" value="TreeGrafter"/>
</dbReference>
<feature type="signal peptide" evidence="3">
    <location>
        <begin position="1"/>
        <end position="31"/>
    </location>
</feature>
<feature type="region of interest" description="Disordered" evidence="2">
    <location>
        <begin position="454"/>
        <end position="473"/>
    </location>
</feature>
<evidence type="ECO:0000313" key="5">
    <source>
        <dbReference type="EMBL" id="RKN10889.1"/>
    </source>
</evidence>
<evidence type="ECO:0000259" key="4">
    <source>
        <dbReference type="PROSITE" id="PS50022"/>
    </source>
</evidence>
<dbReference type="EMBL" id="RBDY01000004">
    <property type="protein sequence ID" value="RKN25153.1"/>
    <property type="molecule type" value="Genomic_DNA"/>
</dbReference>
<dbReference type="InterPro" id="IPR050887">
    <property type="entry name" value="Beta-mannosidase_GH2"/>
</dbReference>
<dbReference type="Pfam" id="PF00754">
    <property type="entry name" value="F5_F8_type_C"/>
    <property type="match status" value="1"/>
</dbReference>
<dbReference type="InterPro" id="IPR008979">
    <property type="entry name" value="Galactose-bd-like_sf"/>
</dbReference>
<dbReference type="AlphaFoldDB" id="A0A3A9WDN3"/>
<dbReference type="Proteomes" id="UP000275024">
    <property type="component" value="Unassembled WGS sequence"/>
</dbReference>
<reference evidence="7 8" key="1">
    <citation type="submission" date="2018-09" db="EMBL/GenBank/DDBJ databases">
        <title>Streptomyces sp. nov. DS1-2, an endophytic actinomycete isolated from roots of Dendrobium scabrilingue.</title>
        <authorList>
            <person name="Kuncharoen N."/>
            <person name="Kudo T."/>
            <person name="Ohkuma M."/>
            <person name="Yuki M."/>
            <person name="Tanasupawat S."/>
        </authorList>
    </citation>
    <scope>NUCLEOTIDE SEQUENCE [LARGE SCALE GENOMIC DNA]</scope>
    <source>
        <strain evidence="5 8">AZ1-7</strain>
        <strain evidence="6 7">DS1-2</strain>
    </source>
</reference>
<proteinExistence type="predicted"/>
<dbReference type="PROSITE" id="PS50022">
    <property type="entry name" value="FA58C_3"/>
    <property type="match status" value="1"/>
</dbReference>
<dbReference type="InterPro" id="IPR000421">
    <property type="entry name" value="FA58C"/>
</dbReference>
<evidence type="ECO:0000256" key="3">
    <source>
        <dbReference type="SAM" id="SignalP"/>
    </source>
</evidence>
<sequence>MAGRVRSLTLGAAVFTLLASTLMLAHPTAAAAPRQPLSQGGVVEVTGGQGDWQLTVDGEPYTVEGLTWGPPVAQAAQYMPDVASLGVNTVRTWGTDATTAPLLDAAAANGVRVIAGFWLQPGGGPGSGGCVDYVNDHDYKGEQLAAMNQWVTAYRDHPGVLMWNVGNESLLGLQNCYSGTALEEQRDAYAQFVNQAAEEIHAVDPDHPVTSTDAWTGAWPYYQEHAPALDLLAVNSYGDVCNIQETWTQGGYDRPYILTEGGPAGEWEVADDVNGVPDEPTDIEKRDGYRQAWECLMGHEGVALGGTLFHYGLEEDFGGVWFNLLPGGERRLAYYEVAELFGGAAPGNSPPEIRDLTVGGDRTAVPAGQPFTLGVTVTDPDGDALTYEAMLSGKYVDGNGALVPAQATRTGEATLEVTAPSRPGTWKVYLFARDGQGNVGIETTSIRVVPPTVPGTDIAEGKPTTASSYQAQGDGAPFLPSYATDASMETRWASDWSDPQWIQVDLGEVTDVDHVQLVWESAHARSYQVQISDNGTDWRTLHEVTEGQGGAETFAVSGSGRHVRVLGTARGTGWGYSLYEFGVYRS</sequence>
<dbReference type="InterPro" id="IPR006103">
    <property type="entry name" value="Glyco_hydro_2_cat"/>
</dbReference>
<protein>
    <recommendedName>
        <fullName evidence="4">F5/8 type C domain-containing protein</fullName>
    </recommendedName>
</protein>
<dbReference type="SUPFAM" id="SSF49785">
    <property type="entry name" value="Galactose-binding domain-like"/>
    <property type="match status" value="1"/>
</dbReference>
<dbReference type="PANTHER" id="PTHR43730:SF1">
    <property type="entry name" value="BETA-MANNOSIDASE"/>
    <property type="match status" value="1"/>
</dbReference>
<name>A0A3A9WDN3_9ACTN</name>
<keyword evidence="7" id="KW-1185">Reference proteome</keyword>
<dbReference type="SUPFAM" id="SSF51445">
    <property type="entry name" value="(Trans)glycosidases"/>
    <property type="match status" value="1"/>
</dbReference>
<evidence type="ECO:0000313" key="6">
    <source>
        <dbReference type="EMBL" id="RKN25153.1"/>
    </source>
</evidence>
<dbReference type="Gene3D" id="2.60.120.260">
    <property type="entry name" value="Galactose-binding domain-like"/>
    <property type="match status" value="1"/>
</dbReference>
<evidence type="ECO:0000313" key="8">
    <source>
        <dbReference type="Proteomes" id="UP000275024"/>
    </source>
</evidence>
<dbReference type="GO" id="GO:0005975">
    <property type="term" value="P:carbohydrate metabolic process"/>
    <property type="evidence" value="ECO:0007669"/>
    <property type="project" value="InterPro"/>
</dbReference>
<gene>
    <name evidence="6" type="ORF">D7318_07860</name>
    <name evidence="5" type="ORF">D7319_07005</name>
</gene>
<evidence type="ECO:0000256" key="2">
    <source>
        <dbReference type="SAM" id="MobiDB-lite"/>
    </source>
</evidence>
<keyword evidence="1" id="KW-0326">Glycosidase</keyword>
<dbReference type="PANTHER" id="PTHR43730">
    <property type="entry name" value="BETA-MANNOSIDASE"/>
    <property type="match status" value="1"/>
</dbReference>
<evidence type="ECO:0000256" key="1">
    <source>
        <dbReference type="ARBA" id="ARBA00023295"/>
    </source>
</evidence>
<dbReference type="RefSeq" id="WP_120696159.1">
    <property type="nucleotide sequence ID" value="NZ_RBDX01000004.1"/>
</dbReference>
<dbReference type="InterPro" id="IPR017853">
    <property type="entry name" value="GH"/>
</dbReference>
<accession>A0A3A9WDN3</accession>
<keyword evidence="3" id="KW-0732">Signal</keyword>
<comment type="caution">
    <text evidence="5">The sequence shown here is derived from an EMBL/GenBank/DDBJ whole genome shotgun (WGS) entry which is preliminary data.</text>
</comment>
<dbReference type="OrthoDB" id="6071905at2"/>
<organism evidence="5 8">
    <name type="scientific">Streptomyces radicis</name>
    <dbReference type="NCBI Taxonomy" id="1750517"/>
    <lineage>
        <taxon>Bacteria</taxon>
        <taxon>Bacillati</taxon>
        <taxon>Actinomycetota</taxon>
        <taxon>Actinomycetes</taxon>
        <taxon>Kitasatosporales</taxon>
        <taxon>Streptomycetaceae</taxon>
        <taxon>Streptomyces</taxon>
    </lineage>
</organism>
<keyword evidence="1" id="KW-0378">Hydrolase</keyword>
<dbReference type="EMBL" id="RBDX01000004">
    <property type="protein sequence ID" value="RKN10889.1"/>
    <property type="molecule type" value="Genomic_DNA"/>
</dbReference>
<feature type="domain" description="F5/8 type C" evidence="4">
    <location>
        <begin position="448"/>
        <end position="586"/>
    </location>
</feature>
<feature type="chain" id="PRO_5017317145" description="F5/8 type C domain-containing protein" evidence="3">
    <location>
        <begin position="32"/>
        <end position="586"/>
    </location>
</feature>